<dbReference type="Gene3D" id="3.30.710.10">
    <property type="entry name" value="Potassium Channel Kv1.1, Chain A"/>
    <property type="match status" value="1"/>
</dbReference>
<dbReference type="SUPFAM" id="SSF54695">
    <property type="entry name" value="POZ domain"/>
    <property type="match status" value="1"/>
</dbReference>
<dbReference type="AlphaFoldDB" id="A0A8H3VTD8"/>
<protein>
    <recommendedName>
        <fullName evidence="2">BTB domain-containing protein</fullName>
    </recommendedName>
</protein>
<reference evidence="3 4" key="1">
    <citation type="submission" date="2019-07" db="EMBL/GenBank/DDBJ databases">
        <title>Venturia inaequalis Genome Resource.</title>
        <authorList>
            <person name="Lichtner F.J."/>
        </authorList>
    </citation>
    <scope>NUCLEOTIDE SEQUENCE [LARGE SCALE GENOMIC DNA]</scope>
    <source>
        <strain evidence="3 4">DMI_063113</strain>
    </source>
</reference>
<evidence type="ECO:0000313" key="4">
    <source>
        <dbReference type="Proteomes" id="UP000490939"/>
    </source>
</evidence>
<keyword evidence="4" id="KW-1185">Reference proteome</keyword>
<dbReference type="PANTHER" id="PTHR47843">
    <property type="entry name" value="BTB DOMAIN-CONTAINING PROTEIN-RELATED"/>
    <property type="match status" value="1"/>
</dbReference>
<dbReference type="InterPro" id="IPR011333">
    <property type="entry name" value="SKP1/BTB/POZ_sf"/>
</dbReference>
<name>A0A8H3VTD8_VENIN</name>
<dbReference type="PANTHER" id="PTHR47843:SF5">
    <property type="entry name" value="BTB_POZ DOMAIN PROTEIN"/>
    <property type="match status" value="1"/>
</dbReference>
<accession>A0A8H3VTD8</accession>
<dbReference type="InterPro" id="IPR000210">
    <property type="entry name" value="BTB/POZ_dom"/>
</dbReference>
<feature type="domain" description="BTB" evidence="2">
    <location>
        <begin position="107"/>
        <end position="175"/>
    </location>
</feature>
<dbReference type="PROSITE" id="PS50097">
    <property type="entry name" value="BTB"/>
    <property type="match status" value="1"/>
</dbReference>
<dbReference type="CDD" id="cd18186">
    <property type="entry name" value="BTB_POZ_ZBTB_KLHL-like"/>
    <property type="match status" value="1"/>
</dbReference>
<dbReference type="Pfam" id="PF00651">
    <property type="entry name" value="BTB"/>
    <property type="match status" value="1"/>
</dbReference>
<dbReference type="EMBL" id="WNWR01000012">
    <property type="protein sequence ID" value="KAE9994156.1"/>
    <property type="molecule type" value="Genomic_DNA"/>
</dbReference>
<evidence type="ECO:0000256" key="1">
    <source>
        <dbReference type="SAM" id="MobiDB-lite"/>
    </source>
</evidence>
<sequence>MGTSSTVTNTPKLRTHSIDAEINSKVPNVIDVGDQKCLVPAFIFTKLTLTNKASCPAYLPPRLRNKRPPNNKTSIYKQPTPTPAEKNMPVPALEAVALKCLQSGDYSDLTITCKGKEFKVHKFVLCTQSAFFARAVKKDAFEEGQTGVISMNHDDPDAIEAVLRFLYTGDYNTESVIMQSHLKIYELADRLDIPALKTLSENKFEVLAKNEWKEATFPPCVKIAYDITPPGPGGERLRSMVVQIASQHLKELFNLDIGFKNMMIEVPGFGGDLAEVLAGATSTTERSPPSTPNATYECDRCLVTFRWVTNIRSVPRPLYCTGCGAGDR</sequence>
<proteinExistence type="predicted"/>
<dbReference type="SMART" id="SM00225">
    <property type="entry name" value="BTB"/>
    <property type="match status" value="1"/>
</dbReference>
<gene>
    <name evidence="3" type="ORF">EG327_000862</name>
</gene>
<dbReference type="Proteomes" id="UP000490939">
    <property type="component" value="Unassembled WGS sequence"/>
</dbReference>
<organism evidence="3 4">
    <name type="scientific">Venturia inaequalis</name>
    <name type="common">Apple scab fungus</name>
    <dbReference type="NCBI Taxonomy" id="5025"/>
    <lineage>
        <taxon>Eukaryota</taxon>
        <taxon>Fungi</taxon>
        <taxon>Dikarya</taxon>
        <taxon>Ascomycota</taxon>
        <taxon>Pezizomycotina</taxon>
        <taxon>Dothideomycetes</taxon>
        <taxon>Pleosporomycetidae</taxon>
        <taxon>Venturiales</taxon>
        <taxon>Venturiaceae</taxon>
        <taxon>Venturia</taxon>
    </lineage>
</organism>
<comment type="caution">
    <text evidence="3">The sequence shown here is derived from an EMBL/GenBank/DDBJ whole genome shotgun (WGS) entry which is preliminary data.</text>
</comment>
<feature type="region of interest" description="Disordered" evidence="1">
    <location>
        <begin position="60"/>
        <end position="87"/>
    </location>
</feature>
<evidence type="ECO:0000259" key="2">
    <source>
        <dbReference type="PROSITE" id="PS50097"/>
    </source>
</evidence>
<evidence type="ECO:0000313" key="3">
    <source>
        <dbReference type="EMBL" id="KAE9994156.1"/>
    </source>
</evidence>